<dbReference type="AlphaFoldDB" id="A0A915JNY6"/>
<protein>
    <submittedName>
        <fullName evidence="2">Uncharacterized protein</fullName>
    </submittedName>
</protein>
<evidence type="ECO:0000313" key="2">
    <source>
        <dbReference type="WBParaSite" id="nRc.2.0.1.t27959-RA"/>
    </source>
</evidence>
<proteinExistence type="predicted"/>
<dbReference type="WBParaSite" id="nRc.2.0.1.t27959-RA">
    <property type="protein sequence ID" value="nRc.2.0.1.t27959-RA"/>
    <property type="gene ID" value="nRc.2.0.1.g27959"/>
</dbReference>
<name>A0A915JNY6_ROMCU</name>
<organism evidence="1 2">
    <name type="scientific">Romanomermis culicivorax</name>
    <name type="common">Nematode worm</name>
    <dbReference type="NCBI Taxonomy" id="13658"/>
    <lineage>
        <taxon>Eukaryota</taxon>
        <taxon>Metazoa</taxon>
        <taxon>Ecdysozoa</taxon>
        <taxon>Nematoda</taxon>
        <taxon>Enoplea</taxon>
        <taxon>Dorylaimia</taxon>
        <taxon>Mermithida</taxon>
        <taxon>Mermithoidea</taxon>
        <taxon>Mermithidae</taxon>
        <taxon>Romanomermis</taxon>
    </lineage>
</organism>
<sequence length="56" mass="6353">MPSLASGSIFVKRAVEKPRIVRSPSFKSLPASVVRFRNCYFSPGQCRFLYRSPSDE</sequence>
<keyword evidence="1" id="KW-1185">Reference proteome</keyword>
<accession>A0A915JNY6</accession>
<reference evidence="2" key="1">
    <citation type="submission" date="2022-11" db="UniProtKB">
        <authorList>
            <consortium name="WormBaseParasite"/>
        </authorList>
    </citation>
    <scope>IDENTIFICATION</scope>
</reference>
<evidence type="ECO:0000313" key="1">
    <source>
        <dbReference type="Proteomes" id="UP000887565"/>
    </source>
</evidence>
<dbReference type="Proteomes" id="UP000887565">
    <property type="component" value="Unplaced"/>
</dbReference>